<keyword evidence="7 8" id="KW-0961">Cell wall biogenesis/degradation</keyword>
<dbReference type="InterPro" id="IPR036565">
    <property type="entry name" value="Mur-like_cat_sf"/>
</dbReference>
<keyword evidence="5 7" id="KW-0547">Nucleotide-binding</keyword>
<dbReference type="PANTHER" id="PTHR43692">
    <property type="entry name" value="UDP-N-ACETYLMURAMOYLALANINE--D-GLUTAMATE LIGASE"/>
    <property type="match status" value="1"/>
</dbReference>
<dbReference type="Gene3D" id="3.40.1190.10">
    <property type="entry name" value="Mur-like, catalytic domain"/>
    <property type="match status" value="2"/>
</dbReference>
<feature type="binding site" evidence="7">
    <location>
        <begin position="120"/>
        <end position="126"/>
    </location>
    <ligand>
        <name>ATP</name>
        <dbReference type="ChEBI" id="CHEBI:30616"/>
    </ligand>
</feature>
<sequence length="434" mass="47253">MNHDFSGMRVTVMGLGGFGGGVAVTRYLAERGARVTLTDLRQESELEESLAQLAGVPIHSLCLGRHRMVDFVDTHLVVASPAVSPRNTYLRTAFFAGVPITTEIELFWQANPAKVIGITGTVGKSSTTAMIAEILRTAGRNVWLGGNIGNSLLPDVTRISSDDWVVLELSSFQLTALRRLKASPHISVLTNYSPHHLDWHGSESHYRQAKQTLFEFQTPQDFAVIEQSSQFNDWPIPGQRAERWNSPLSLQVTGEHQQRNAQLAATAARAAGIPDEEIITGLRNFTGLEHRLQTVATIAGRTFIDDAKSTLPSATSAALSSIKQPIRLILGGSDKGSDFTSIMNQLGGKVSGVYLIGTIAERLATQHADSNVHQCGDLQTAVTQAWGESREGEVILLSPGCPSHDQFRDYRGRGVQFRELVEKLAGDHEQRAAA</sequence>
<protein>
    <recommendedName>
        <fullName evidence="7 8">UDP-N-acetylmuramoylalanine--D-glutamate ligase</fullName>
        <ecNumber evidence="7 8">6.3.2.9</ecNumber>
    </recommendedName>
    <alternativeName>
        <fullName evidence="7">D-glutamic acid-adding enzyme</fullName>
    </alternativeName>
    <alternativeName>
        <fullName evidence="7">UDP-N-acetylmuramoyl-L-alanyl-D-glutamate synthetase</fullName>
    </alternativeName>
</protein>
<dbReference type="HAMAP" id="MF_00639">
    <property type="entry name" value="MurD"/>
    <property type="match status" value="1"/>
</dbReference>
<organism evidence="11 12">
    <name type="scientific">Calycomorphotria hydatis</name>
    <dbReference type="NCBI Taxonomy" id="2528027"/>
    <lineage>
        <taxon>Bacteria</taxon>
        <taxon>Pseudomonadati</taxon>
        <taxon>Planctomycetota</taxon>
        <taxon>Planctomycetia</taxon>
        <taxon>Planctomycetales</taxon>
        <taxon>Planctomycetaceae</taxon>
        <taxon>Calycomorphotria</taxon>
    </lineage>
</organism>
<dbReference type="InterPro" id="IPR036615">
    <property type="entry name" value="Mur_ligase_C_dom_sf"/>
</dbReference>
<dbReference type="Pfam" id="PF21799">
    <property type="entry name" value="MurD-like_N"/>
    <property type="match status" value="1"/>
</dbReference>
<keyword evidence="6 7" id="KW-0067">ATP-binding</keyword>
<comment type="catalytic activity">
    <reaction evidence="7 8">
        <text>UDP-N-acetyl-alpha-D-muramoyl-L-alanine + D-glutamate + ATP = UDP-N-acetyl-alpha-D-muramoyl-L-alanyl-D-glutamate + ADP + phosphate + H(+)</text>
        <dbReference type="Rhea" id="RHEA:16429"/>
        <dbReference type="ChEBI" id="CHEBI:15378"/>
        <dbReference type="ChEBI" id="CHEBI:29986"/>
        <dbReference type="ChEBI" id="CHEBI:30616"/>
        <dbReference type="ChEBI" id="CHEBI:43474"/>
        <dbReference type="ChEBI" id="CHEBI:83898"/>
        <dbReference type="ChEBI" id="CHEBI:83900"/>
        <dbReference type="ChEBI" id="CHEBI:456216"/>
        <dbReference type="EC" id="6.3.2.9"/>
    </reaction>
</comment>
<gene>
    <name evidence="7 11" type="primary">murD</name>
    <name evidence="11" type="ORF">V22_17200</name>
</gene>
<dbReference type="GO" id="GO:0008360">
    <property type="term" value="P:regulation of cell shape"/>
    <property type="evidence" value="ECO:0007669"/>
    <property type="project" value="UniProtKB-KW"/>
</dbReference>
<dbReference type="OrthoDB" id="9809796at2"/>
<dbReference type="GO" id="GO:0008764">
    <property type="term" value="F:UDP-N-acetylmuramoylalanine-D-glutamate ligase activity"/>
    <property type="evidence" value="ECO:0007669"/>
    <property type="project" value="UniProtKB-UniRule"/>
</dbReference>
<keyword evidence="7 8" id="KW-0131">Cell cycle</keyword>
<evidence type="ECO:0000256" key="3">
    <source>
        <dbReference type="ARBA" id="ARBA00022490"/>
    </source>
</evidence>
<keyword evidence="7 8" id="KW-0132">Cell division</keyword>
<dbReference type="Pfam" id="PF08245">
    <property type="entry name" value="Mur_ligase_M"/>
    <property type="match status" value="1"/>
</dbReference>
<dbReference type="GO" id="GO:0051301">
    <property type="term" value="P:cell division"/>
    <property type="evidence" value="ECO:0007669"/>
    <property type="project" value="UniProtKB-KW"/>
</dbReference>
<reference evidence="11 12" key="1">
    <citation type="submission" date="2019-02" db="EMBL/GenBank/DDBJ databases">
        <title>Deep-cultivation of Planctomycetes and their phenomic and genomic characterization uncovers novel biology.</title>
        <authorList>
            <person name="Wiegand S."/>
            <person name="Jogler M."/>
            <person name="Boedeker C."/>
            <person name="Pinto D."/>
            <person name="Vollmers J."/>
            <person name="Rivas-Marin E."/>
            <person name="Kohn T."/>
            <person name="Peeters S.H."/>
            <person name="Heuer A."/>
            <person name="Rast P."/>
            <person name="Oberbeckmann S."/>
            <person name="Bunk B."/>
            <person name="Jeske O."/>
            <person name="Meyerdierks A."/>
            <person name="Storesund J.E."/>
            <person name="Kallscheuer N."/>
            <person name="Luecker S."/>
            <person name="Lage O.M."/>
            <person name="Pohl T."/>
            <person name="Merkel B.J."/>
            <person name="Hornburger P."/>
            <person name="Mueller R.-W."/>
            <person name="Bruemmer F."/>
            <person name="Labrenz M."/>
            <person name="Spormann A.M."/>
            <person name="Op den Camp H."/>
            <person name="Overmann J."/>
            <person name="Amann R."/>
            <person name="Jetten M.S.M."/>
            <person name="Mascher T."/>
            <person name="Medema M.H."/>
            <person name="Devos D.P."/>
            <person name="Kaster A.-K."/>
            <person name="Ovreas L."/>
            <person name="Rohde M."/>
            <person name="Galperin M.Y."/>
            <person name="Jogler C."/>
        </authorList>
    </citation>
    <scope>NUCLEOTIDE SEQUENCE [LARGE SCALE GENOMIC DNA]</scope>
    <source>
        <strain evidence="11 12">V22</strain>
    </source>
</reference>
<evidence type="ECO:0000256" key="1">
    <source>
        <dbReference type="ARBA" id="ARBA00004496"/>
    </source>
</evidence>
<dbReference type="AlphaFoldDB" id="A0A517T7Y6"/>
<dbReference type="InterPro" id="IPR004101">
    <property type="entry name" value="Mur_ligase_C"/>
</dbReference>
<comment type="pathway">
    <text evidence="2 7 8">Cell wall biogenesis; peptidoglycan biosynthesis.</text>
</comment>
<dbReference type="PANTHER" id="PTHR43692:SF1">
    <property type="entry name" value="UDP-N-ACETYLMURAMOYLALANINE--D-GLUTAMATE LIGASE"/>
    <property type="match status" value="1"/>
</dbReference>
<feature type="domain" description="Mur ligase C-terminal" evidence="9">
    <location>
        <begin position="290"/>
        <end position="399"/>
    </location>
</feature>
<evidence type="ECO:0000256" key="6">
    <source>
        <dbReference type="ARBA" id="ARBA00022840"/>
    </source>
</evidence>
<dbReference type="Gene3D" id="3.40.50.720">
    <property type="entry name" value="NAD(P)-binding Rossmann-like Domain"/>
    <property type="match status" value="1"/>
</dbReference>
<evidence type="ECO:0000256" key="5">
    <source>
        <dbReference type="ARBA" id="ARBA00022741"/>
    </source>
</evidence>
<keyword evidence="7 8" id="KW-0133">Cell shape</keyword>
<evidence type="ECO:0000256" key="7">
    <source>
        <dbReference type="HAMAP-Rule" id="MF_00639"/>
    </source>
</evidence>
<name>A0A517T7Y6_9PLAN</name>
<evidence type="ECO:0000256" key="4">
    <source>
        <dbReference type="ARBA" id="ARBA00022598"/>
    </source>
</evidence>
<dbReference type="UniPathway" id="UPA00219"/>
<keyword evidence="4 7" id="KW-0436">Ligase</keyword>
<accession>A0A517T7Y6</accession>
<keyword evidence="12" id="KW-1185">Reference proteome</keyword>
<dbReference type="KEGG" id="chya:V22_17200"/>
<keyword evidence="3 7" id="KW-0963">Cytoplasm</keyword>
<dbReference type="Proteomes" id="UP000319976">
    <property type="component" value="Chromosome"/>
</dbReference>
<dbReference type="GO" id="GO:0005737">
    <property type="term" value="C:cytoplasm"/>
    <property type="evidence" value="ECO:0007669"/>
    <property type="project" value="UniProtKB-SubCell"/>
</dbReference>
<dbReference type="EMBL" id="CP036316">
    <property type="protein sequence ID" value="QDT64486.1"/>
    <property type="molecule type" value="Genomic_DNA"/>
</dbReference>
<dbReference type="SUPFAM" id="SSF53623">
    <property type="entry name" value="MurD-like peptide ligases, catalytic domain"/>
    <property type="match status" value="1"/>
</dbReference>
<dbReference type="Gene3D" id="3.90.190.20">
    <property type="entry name" value="Mur ligase, C-terminal domain"/>
    <property type="match status" value="1"/>
</dbReference>
<dbReference type="SUPFAM" id="SSF51984">
    <property type="entry name" value="MurCD N-terminal domain"/>
    <property type="match status" value="1"/>
</dbReference>
<dbReference type="GO" id="GO:0071555">
    <property type="term" value="P:cell wall organization"/>
    <property type="evidence" value="ECO:0007669"/>
    <property type="project" value="UniProtKB-KW"/>
</dbReference>
<dbReference type="GO" id="GO:0005524">
    <property type="term" value="F:ATP binding"/>
    <property type="evidence" value="ECO:0007669"/>
    <property type="project" value="UniProtKB-UniRule"/>
</dbReference>
<evidence type="ECO:0000256" key="8">
    <source>
        <dbReference type="RuleBase" id="RU003664"/>
    </source>
</evidence>
<comment type="similarity">
    <text evidence="7">Belongs to the MurCDEF family.</text>
</comment>
<dbReference type="CDD" id="cd01983">
    <property type="entry name" value="SIMIBI"/>
    <property type="match status" value="1"/>
</dbReference>
<proteinExistence type="inferred from homology"/>
<evidence type="ECO:0000313" key="11">
    <source>
        <dbReference type="EMBL" id="QDT64486.1"/>
    </source>
</evidence>
<dbReference type="NCBIfam" id="TIGR01087">
    <property type="entry name" value="murD"/>
    <property type="match status" value="1"/>
</dbReference>
<feature type="domain" description="Mur ligase central" evidence="10">
    <location>
        <begin position="118"/>
        <end position="229"/>
    </location>
</feature>
<comment type="subcellular location">
    <subcellularLocation>
        <location evidence="1 7 8">Cytoplasm</location>
    </subcellularLocation>
</comment>
<dbReference type="EC" id="6.3.2.9" evidence="7 8"/>
<evidence type="ECO:0000256" key="2">
    <source>
        <dbReference type="ARBA" id="ARBA00004752"/>
    </source>
</evidence>
<dbReference type="GO" id="GO:0009252">
    <property type="term" value="P:peptidoglycan biosynthetic process"/>
    <property type="evidence" value="ECO:0007669"/>
    <property type="project" value="UniProtKB-UniRule"/>
</dbReference>
<dbReference type="InterPro" id="IPR013221">
    <property type="entry name" value="Mur_ligase_cen"/>
</dbReference>
<evidence type="ECO:0000313" key="12">
    <source>
        <dbReference type="Proteomes" id="UP000319976"/>
    </source>
</evidence>
<dbReference type="Pfam" id="PF02875">
    <property type="entry name" value="Mur_ligase_C"/>
    <property type="match status" value="1"/>
</dbReference>
<evidence type="ECO:0000259" key="9">
    <source>
        <dbReference type="Pfam" id="PF02875"/>
    </source>
</evidence>
<dbReference type="RefSeq" id="WP_145261682.1">
    <property type="nucleotide sequence ID" value="NZ_CP036316.1"/>
</dbReference>
<dbReference type="InterPro" id="IPR005762">
    <property type="entry name" value="MurD"/>
</dbReference>
<dbReference type="SUPFAM" id="SSF53244">
    <property type="entry name" value="MurD-like peptide ligases, peptide-binding domain"/>
    <property type="match status" value="1"/>
</dbReference>
<keyword evidence="7 8" id="KW-0573">Peptidoglycan synthesis</keyword>
<evidence type="ECO:0000259" key="10">
    <source>
        <dbReference type="Pfam" id="PF08245"/>
    </source>
</evidence>
<comment type="function">
    <text evidence="7 8">Cell wall formation. Catalyzes the addition of glutamate to the nucleotide precursor UDP-N-acetylmuramoyl-L-alanine (UMA).</text>
</comment>